<evidence type="ECO:0000256" key="1">
    <source>
        <dbReference type="ARBA" id="ARBA00023268"/>
    </source>
</evidence>
<reference evidence="4 5" key="1">
    <citation type="journal article" date="2018" name="Front. Plant Sci.">
        <title>Red Clover (Trifolium pratense) and Zigzag Clover (T. medium) - A Picture of Genomic Similarities and Differences.</title>
        <authorList>
            <person name="Dluhosova J."/>
            <person name="Istvanek J."/>
            <person name="Nedelnik J."/>
            <person name="Repkova J."/>
        </authorList>
    </citation>
    <scope>NUCLEOTIDE SEQUENCE [LARGE SCALE GENOMIC DNA]</scope>
    <source>
        <strain evidence="5">cv. 10/8</strain>
        <tissue evidence="4">Leaf</tissue>
    </source>
</reference>
<dbReference type="EMBL" id="LXQA010012288">
    <property type="protein sequence ID" value="MCH87483.1"/>
    <property type="molecule type" value="Genomic_DNA"/>
</dbReference>
<keyword evidence="1" id="KW-0511">Multifunctional enzyme</keyword>
<gene>
    <name evidence="4" type="ORF">A2U01_0008353</name>
</gene>
<comment type="caution">
    <text evidence="4">The sequence shown here is derived from an EMBL/GenBank/DDBJ whole genome shotgun (WGS) entry which is preliminary data.</text>
</comment>
<dbReference type="InterPro" id="IPR050951">
    <property type="entry name" value="Retrovirus_Pol_polyprotein"/>
</dbReference>
<dbReference type="Pfam" id="PF17919">
    <property type="entry name" value="RT_RNaseH_2"/>
    <property type="match status" value="1"/>
</dbReference>
<dbReference type="PANTHER" id="PTHR37984">
    <property type="entry name" value="PROTEIN CBG26694"/>
    <property type="match status" value="1"/>
</dbReference>
<dbReference type="InterPro" id="IPR041588">
    <property type="entry name" value="Integrase_H2C2"/>
</dbReference>
<dbReference type="InterPro" id="IPR043128">
    <property type="entry name" value="Rev_trsase/Diguanyl_cyclase"/>
</dbReference>
<evidence type="ECO:0000259" key="2">
    <source>
        <dbReference type="PROSITE" id="PS50878"/>
    </source>
</evidence>
<dbReference type="Gene3D" id="3.10.20.370">
    <property type="match status" value="1"/>
</dbReference>
<evidence type="ECO:0000313" key="5">
    <source>
        <dbReference type="Proteomes" id="UP000265520"/>
    </source>
</evidence>
<dbReference type="FunFam" id="3.30.70.270:FF:000020">
    <property type="entry name" value="Transposon Tf2-6 polyprotein-like Protein"/>
    <property type="match status" value="1"/>
</dbReference>
<dbReference type="Gene3D" id="3.30.70.270">
    <property type="match status" value="2"/>
</dbReference>
<dbReference type="PANTHER" id="PTHR37984:SF5">
    <property type="entry name" value="PROTEIN NYNRIN-LIKE"/>
    <property type="match status" value="1"/>
</dbReference>
<keyword evidence="5" id="KW-1185">Reference proteome</keyword>
<dbReference type="PROSITE" id="PS50878">
    <property type="entry name" value="RT_POL"/>
    <property type="match status" value="1"/>
</dbReference>
<dbReference type="InterPro" id="IPR001584">
    <property type="entry name" value="Integrase_cat-core"/>
</dbReference>
<dbReference type="GO" id="GO:0003824">
    <property type="term" value="F:catalytic activity"/>
    <property type="evidence" value="ECO:0007669"/>
    <property type="project" value="UniProtKB-KW"/>
</dbReference>
<dbReference type="Pfam" id="PF00078">
    <property type="entry name" value="RVT_1"/>
    <property type="match status" value="1"/>
</dbReference>
<feature type="domain" description="Reverse transcriptase" evidence="2">
    <location>
        <begin position="1"/>
        <end position="82"/>
    </location>
</feature>
<dbReference type="Proteomes" id="UP000265520">
    <property type="component" value="Unassembled WGS sequence"/>
</dbReference>
<name>A0A392MJY3_9FABA</name>
<dbReference type="FunFam" id="1.10.340.70:FF:000001">
    <property type="entry name" value="Retrovirus-related Pol polyprotein from transposon gypsy-like Protein"/>
    <property type="match status" value="1"/>
</dbReference>
<feature type="non-terminal residue" evidence="4">
    <location>
        <position position="531"/>
    </location>
</feature>
<dbReference type="InterPro" id="IPR041577">
    <property type="entry name" value="RT_RNaseH_2"/>
</dbReference>
<dbReference type="CDD" id="cd09274">
    <property type="entry name" value="RNase_HI_RT_Ty3"/>
    <property type="match status" value="1"/>
</dbReference>
<dbReference type="PROSITE" id="PS50994">
    <property type="entry name" value="INTEGRASE"/>
    <property type="match status" value="1"/>
</dbReference>
<dbReference type="Gene3D" id="1.10.340.70">
    <property type="match status" value="1"/>
</dbReference>
<dbReference type="GO" id="GO:0015074">
    <property type="term" value="P:DNA integration"/>
    <property type="evidence" value="ECO:0007669"/>
    <property type="project" value="InterPro"/>
</dbReference>
<protein>
    <submittedName>
        <fullName evidence="4">Uncharacterized protein</fullName>
    </submittedName>
</protein>
<dbReference type="AlphaFoldDB" id="A0A392MJY3"/>
<sequence>MPFGLCNAPSTFQAAMNELLQPFLRKFVAVFFDDILVYSSTIGDHAQHLDQVFSALLSAQFYLKQSKCLLAQRQLEFLGHIISEKGVQVDPSKVSAMVDWPTPNSVTSLRGFLGLTGFYRKFIKQYASIAAPLTKLLRKDSFAWSTEAQLAFTSLKHAMTHAPILISPDFTIPFVLETDASGVAMGAVLMQNNHPIAFFSKPFCPRLLRASTYVRELHAITSAVKKWRQYLLGHKFIIFTDHQSLKQLISQVIQTPEQQVYLSKLLGFDFTIQYKSGKTNLVADALSRIDTQASCLLLTVPHFVFLDELRSQLLLNVEFQQLLNSIQQTPALHPNFSEHQGLIFFKERIWLPSDIPFKQRILEEFHNSPISGHMGVDKTFHRLQAHFYWQAMRQDVRQFVAQCSVCQSTKYETKKPGGLLQPIPIPSGIWEDLSLDFITGLPPSHGNTVILVVVDRFSKGAHFGALPPTYTAYKVALLFLDMICKHHGIPRSLISDHDSVFISHFWRELFKLSGTKLRMSTTYHPETDGQT</sequence>
<dbReference type="InterPro" id="IPR043502">
    <property type="entry name" value="DNA/RNA_pol_sf"/>
</dbReference>
<feature type="domain" description="Integrase catalytic" evidence="3">
    <location>
        <begin position="420"/>
        <end position="531"/>
    </location>
</feature>
<dbReference type="GO" id="GO:0003676">
    <property type="term" value="F:nucleic acid binding"/>
    <property type="evidence" value="ECO:0007669"/>
    <property type="project" value="InterPro"/>
</dbReference>
<accession>A0A392MJY3</accession>
<dbReference type="Gene3D" id="3.30.420.10">
    <property type="entry name" value="Ribonuclease H-like superfamily/Ribonuclease H"/>
    <property type="match status" value="1"/>
</dbReference>
<dbReference type="SUPFAM" id="SSF56672">
    <property type="entry name" value="DNA/RNA polymerases"/>
    <property type="match status" value="1"/>
</dbReference>
<evidence type="ECO:0000259" key="3">
    <source>
        <dbReference type="PROSITE" id="PS50994"/>
    </source>
</evidence>
<dbReference type="CDD" id="cd01647">
    <property type="entry name" value="RT_LTR"/>
    <property type="match status" value="1"/>
</dbReference>
<dbReference type="SUPFAM" id="SSF53098">
    <property type="entry name" value="Ribonuclease H-like"/>
    <property type="match status" value="1"/>
</dbReference>
<evidence type="ECO:0000313" key="4">
    <source>
        <dbReference type="EMBL" id="MCH87483.1"/>
    </source>
</evidence>
<dbReference type="InterPro" id="IPR036397">
    <property type="entry name" value="RNaseH_sf"/>
</dbReference>
<organism evidence="4 5">
    <name type="scientific">Trifolium medium</name>
    <dbReference type="NCBI Taxonomy" id="97028"/>
    <lineage>
        <taxon>Eukaryota</taxon>
        <taxon>Viridiplantae</taxon>
        <taxon>Streptophyta</taxon>
        <taxon>Embryophyta</taxon>
        <taxon>Tracheophyta</taxon>
        <taxon>Spermatophyta</taxon>
        <taxon>Magnoliopsida</taxon>
        <taxon>eudicotyledons</taxon>
        <taxon>Gunneridae</taxon>
        <taxon>Pentapetalae</taxon>
        <taxon>rosids</taxon>
        <taxon>fabids</taxon>
        <taxon>Fabales</taxon>
        <taxon>Fabaceae</taxon>
        <taxon>Papilionoideae</taxon>
        <taxon>50 kb inversion clade</taxon>
        <taxon>NPAAA clade</taxon>
        <taxon>Hologalegina</taxon>
        <taxon>IRL clade</taxon>
        <taxon>Trifolieae</taxon>
        <taxon>Trifolium</taxon>
    </lineage>
</organism>
<dbReference type="InterPro" id="IPR000477">
    <property type="entry name" value="RT_dom"/>
</dbReference>
<dbReference type="Pfam" id="PF17921">
    <property type="entry name" value="Integrase_H2C2"/>
    <property type="match status" value="1"/>
</dbReference>
<dbReference type="FunFam" id="3.30.70.270:FF:000003">
    <property type="entry name" value="Transposon Ty3-G Gag-Pol polyprotein"/>
    <property type="match status" value="1"/>
</dbReference>
<proteinExistence type="predicted"/>
<dbReference type="InterPro" id="IPR012337">
    <property type="entry name" value="RNaseH-like_sf"/>
</dbReference>